<dbReference type="InterPro" id="IPR049445">
    <property type="entry name" value="TetR_SbtR-like_C"/>
</dbReference>
<feature type="domain" description="HTH tetR-type" evidence="5">
    <location>
        <begin position="12"/>
        <end position="71"/>
    </location>
</feature>
<evidence type="ECO:0000256" key="1">
    <source>
        <dbReference type="ARBA" id="ARBA00023015"/>
    </source>
</evidence>
<dbReference type="GO" id="GO:0003700">
    <property type="term" value="F:DNA-binding transcription factor activity"/>
    <property type="evidence" value="ECO:0007669"/>
    <property type="project" value="TreeGrafter"/>
</dbReference>
<evidence type="ECO:0000256" key="4">
    <source>
        <dbReference type="PROSITE-ProRule" id="PRU00335"/>
    </source>
</evidence>
<proteinExistence type="predicted"/>
<evidence type="ECO:0000313" key="7">
    <source>
        <dbReference type="Proteomes" id="UP000179935"/>
    </source>
</evidence>
<dbReference type="Gene3D" id="1.10.357.10">
    <property type="entry name" value="Tetracycline Repressor, domain 2"/>
    <property type="match status" value="1"/>
</dbReference>
<name>A0A1S2PG77_9ACTN</name>
<dbReference type="Proteomes" id="UP000179935">
    <property type="component" value="Unassembled WGS sequence"/>
</dbReference>
<dbReference type="PROSITE" id="PS50977">
    <property type="entry name" value="HTH_TETR_2"/>
    <property type="match status" value="1"/>
</dbReference>
<dbReference type="SUPFAM" id="SSF46689">
    <property type="entry name" value="Homeodomain-like"/>
    <property type="match status" value="1"/>
</dbReference>
<dbReference type="PANTHER" id="PTHR30055">
    <property type="entry name" value="HTH-TYPE TRANSCRIPTIONAL REGULATOR RUTR"/>
    <property type="match status" value="1"/>
</dbReference>
<dbReference type="SUPFAM" id="SSF48498">
    <property type="entry name" value="Tetracyclin repressor-like, C-terminal domain"/>
    <property type="match status" value="1"/>
</dbReference>
<dbReference type="STRING" id="1428652.BIV24_13310"/>
<dbReference type="PRINTS" id="PR00455">
    <property type="entry name" value="HTHTETR"/>
</dbReference>
<dbReference type="InterPro" id="IPR001647">
    <property type="entry name" value="HTH_TetR"/>
</dbReference>
<keyword evidence="7" id="KW-1185">Reference proteome</keyword>
<dbReference type="Pfam" id="PF21597">
    <property type="entry name" value="TetR_C_43"/>
    <property type="match status" value="1"/>
</dbReference>
<reference evidence="6 7" key="1">
    <citation type="submission" date="2016-10" db="EMBL/GenBank/DDBJ databases">
        <title>Genome sequence of Streptomyces sp. MUSC 93.</title>
        <authorList>
            <person name="Lee L.-H."/>
            <person name="Ser H.-L."/>
            <person name="Law J.W.-F."/>
        </authorList>
    </citation>
    <scope>NUCLEOTIDE SEQUENCE [LARGE SCALE GENOMIC DNA]</scope>
    <source>
        <strain evidence="6 7">MUSC 93</strain>
    </source>
</reference>
<dbReference type="EMBL" id="MLYP01000036">
    <property type="protein sequence ID" value="OIJ92713.1"/>
    <property type="molecule type" value="Genomic_DNA"/>
</dbReference>
<evidence type="ECO:0000256" key="3">
    <source>
        <dbReference type="ARBA" id="ARBA00023163"/>
    </source>
</evidence>
<protein>
    <submittedName>
        <fullName evidence="6">TetR family transcriptional regulator</fullName>
    </submittedName>
</protein>
<dbReference type="AlphaFoldDB" id="A0A1S2PG77"/>
<keyword evidence="2 4" id="KW-0238">DNA-binding</keyword>
<dbReference type="InterPro" id="IPR036271">
    <property type="entry name" value="Tet_transcr_reg_TetR-rel_C_sf"/>
</dbReference>
<evidence type="ECO:0000313" key="6">
    <source>
        <dbReference type="EMBL" id="OIJ92713.1"/>
    </source>
</evidence>
<dbReference type="PANTHER" id="PTHR30055:SF234">
    <property type="entry name" value="HTH-TYPE TRANSCRIPTIONAL REGULATOR BETI"/>
    <property type="match status" value="1"/>
</dbReference>
<dbReference type="GO" id="GO:0000976">
    <property type="term" value="F:transcription cis-regulatory region binding"/>
    <property type="evidence" value="ECO:0007669"/>
    <property type="project" value="TreeGrafter"/>
</dbReference>
<dbReference type="InterPro" id="IPR050109">
    <property type="entry name" value="HTH-type_TetR-like_transc_reg"/>
</dbReference>
<dbReference type="InterPro" id="IPR009057">
    <property type="entry name" value="Homeodomain-like_sf"/>
</dbReference>
<keyword evidence="1" id="KW-0805">Transcription regulation</keyword>
<keyword evidence="3" id="KW-0804">Transcription</keyword>
<evidence type="ECO:0000256" key="2">
    <source>
        <dbReference type="ARBA" id="ARBA00023125"/>
    </source>
</evidence>
<accession>A0A1S2PG77</accession>
<dbReference type="Pfam" id="PF00440">
    <property type="entry name" value="TetR_N"/>
    <property type="match status" value="1"/>
</dbReference>
<evidence type="ECO:0000259" key="5">
    <source>
        <dbReference type="PROSITE" id="PS50977"/>
    </source>
</evidence>
<organism evidence="6 7">
    <name type="scientific">Streptomyces colonosanans</name>
    <dbReference type="NCBI Taxonomy" id="1428652"/>
    <lineage>
        <taxon>Bacteria</taxon>
        <taxon>Bacillati</taxon>
        <taxon>Actinomycetota</taxon>
        <taxon>Actinomycetes</taxon>
        <taxon>Kitasatosporales</taxon>
        <taxon>Streptomycetaceae</taxon>
        <taxon>Streptomyces</taxon>
    </lineage>
</organism>
<comment type="caution">
    <text evidence="6">The sequence shown here is derived from an EMBL/GenBank/DDBJ whole genome shotgun (WGS) entry which is preliminary data.</text>
</comment>
<gene>
    <name evidence="6" type="ORF">BIV24_13310</name>
</gene>
<dbReference type="OrthoDB" id="9795011at2"/>
<feature type="DNA-binding region" description="H-T-H motif" evidence="4">
    <location>
        <begin position="34"/>
        <end position="53"/>
    </location>
</feature>
<sequence>MHAVANTACSHGHARVPGRAAAREVFAEQGWEAPVSAIARRAGIGMGSHYRRYPSKEQLAQRMRIVGMEQLIALVHTALAEENEPWAAFARFLRGAPSAQDLGTPLLPVLGGRLPATDEVDAAADQLRTAFDALVGNAHRAGVLRTDFTSADLPLLLEHLTPRLPVPGERAAALHLRYLDLVLRGLRTSAAGSPTALPGPAPDWAELRELWNAPAE</sequence>